<accession>A0A5C5ZKL9</accession>
<evidence type="ECO:0000313" key="2">
    <source>
        <dbReference type="Proteomes" id="UP000315440"/>
    </source>
</evidence>
<dbReference type="Proteomes" id="UP000315440">
    <property type="component" value="Unassembled WGS sequence"/>
</dbReference>
<sequence>MPTAISARVTVSIINPLLSSAIETFFDSMLGSEAECGGLELRSEDAATCEANSAMR</sequence>
<reference evidence="1 2" key="1">
    <citation type="submission" date="2019-02" db="EMBL/GenBank/DDBJ databases">
        <title>Deep-cultivation of Planctomycetes and their phenomic and genomic characterization uncovers novel biology.</title>
        <authorList>
            <person name="Wiegand S."/>
            <person name="Jogler M."/>
            <person name="Boedeker C."/>
            <person name="Pinto D."/>
            <person name="Vollmers J."/>
            <person name="Rivas-Marin E."/>
            <person name="Kohn T."/>
            <person name="Peeters S.H."/>
            <person name="Heuer A."/>
            <person name="Rast P."/>
            <person name="Oberbeckmann S."/>
            <person name="Bunk B."/>
            <person name="Jeske O."/>
            <person name="Meyerdierks A."/>
            <person name="Storesund J.E."/>
            <person name="Kallscheuer N."/>
            <person name="Luecker S."/>
            <person name="Lage O.M."/>
            <person name="Pohl T."/>
            <person name="Merkel B.J."/>
            <person name="Hornburger P."/>
            <person name="Mueller R.-W."/>
            <person name="Bruemmer F."/>
            <person name="Labrenz M."/>
            <person name="Spormann A.M."/>
            <person name="Op Den Camp H."/>
            <person name="Overmann J."/>
            <person name="Amann R."/>
            <person name="Jetten M.S.M."/>
            <person name="Mascher T."/>
            <person name="Medema M.H."/>
            <person name="Devos D.P."/>
            <person name="Kaster A.-K."/>
            <person name="Ovreas L."/>
            <person name="Rohde M."/>
            <person name="Galperin M.Y."/>
            <person name="Jogler C."/>
        </authorList>
    </citation>
    <scope>NUCLEOTIDE SEQUENCE [LARGE SCALE GENOMIC DNA]</scope>
    <source>
        <strain evidence="1 2">Mal64</strain>
    </source>
</reference>
<name>A0A5C5ZKL9_9BACT</name>
<dbReference type="EMBL" id="SJPQ01000003">
    <property type="protein sequence ID" value="TWT87587.1"/>
    <property type="molecule type" value="Genomic_DNA"/>
</dbReference>
<keyword evidence="2" id="KW-1185">Reference proteome</keyword>
<dbReference type="AlphaFoldDB" id="A0A5C5ZKL9"/>
<gene>
    <name evidence="1" type="ORF">Mal64_31290</name>
</gene>
<evidence type="ECO:0000313" key="1">
    <source>
        <dbReference type="EMBL" id="TWT87587.1"/>
    </source>
</evidence>
<protein>
    <submittedName>
        <fullName evidence="1">Uncharacterized protein</fullName>
    </submittedName>
</protein>
<comment type="caution">
    <text evidence="1">The sequence shown here is derived from an EMBL/GenBank/DDBJ whole genome shotgun (WGS) entry which is preliminary data.</text>
</comment>
<proteinExistence type="predicted"/>
<organism evidence="1 2">
    <name type="scientific">Pseudobythopirellula maris</name>
    <dbReference type="NCBI Taxonomy" id="2527991"/>
    <lineage>
        <taxon>Bacteria</taxon>
        <taxon>Pseudomonadati</taxon>
        <taxon>Planctomycetota</taxon>
        <taxon>Planctomycetia</taxon>
        <taxon>Pirellulales</taxon>
        <taxon>Lacipirellulaceae</taxon>
        <taxon>Pseudobythopirellula</taxon>
    </lineage>
</organism>